<evidence type="ECO:0000313" key="5">
    <source>
        <dbReference type="EMBL" id="WWC64890.1"/>
    </source>
</evidence>
<dbReference type="RefSeq" id="XP_018261186.1">
    <property type="nucleotide sequence ID" value="XM_018410183.1"/>
</dbReference>
<proteinExistence type="predicted"/>
<sequence length="762" mass="84920">MNFRLHNTDEPHEDGDGFQHQRKSLSKPTRIYPGPLFSGVGFHVLPTSLDWTPLAIQIKGLISDNGGWLFDEPNRKQVKYIIVPIPSSSSSSSSPSSTSGCFAETDPPTSTSSSSSSGFWNRASAKTQDIENQSRRQNPQMIRRKAETRSTISTPALAPLLPINEAEPEYHKLRGDQAILKSEWVLECLQKDVILDEKYEWGGHRIDITSNKKRSRETPLPQPVVFTNPTTSPREFVRFHDIDRDSRKRARLNRQRIQVASTLPEPPLRTAKAKAKAKALGAAPAPETFPDPVPTPDLVEAHQMNSDQAASPQPKHAGHDDQYRHSTEPRFQTGPTETGFVRTHSRVQSYQLETPSIVDIPSCPSVPAPALAPAAAVPALAHEPDLDCAISRQLYYPEDDTLPLLPTTSDKAEYIRTLEQVKQLLEAWNESLHLHEAQANEKDTQFSMIPNMSDLKRVEQLLDELSSIPRLHEIKEKHEALSSTNDTEYKYSSEDTIKRLPNDRGNDVICQNDASCISPIEISLLSPVVKTYAESSPVKVKEHTNDNDVQVTHAHGLFSDATISRPIRIYAEGCDFDLLSAITTNGGQSIKDAAKADVILFHRPEGRHDLTPQNTHETVILREAFMRDQKVLSSRWVDDCVRHGRLLTDESYAIWLSEAAIHTRREAAVRADRKRQSETSIIASQMNTHDGHIQGGGHISVSKRRRTKRSGTPKVNVQGYGEEDGEGHDEPLPWVLGLGSELGDDEEFDGDGGIRKIVIDPT</sequence>
<feature type="compositionally biased region" description="Basic and acidic residues" evidence="2">
    <location>
        <begin position="317"/>
        <end position="328"/>
    </location>
</feature>
<feature type="region of interest" description="Disordered" evidence="2">
    <location>
        <begin position="212"/>
        <end position="231"/>
    </location>
</feature>
<reference evidence="4" key="1">
    <citation type="submission" date="2013-07" db="EMBL/GenBank/DDBJ databases">
        <title>The Genome Sequence of Cryptococcus dejecticola CBS10117.</title>
        <authorList>
            <consortium name="The Broad Institute Genome Sequencing Platform"/>
            <person name="Cuomo C."/>
            <person name="Litvintseva A."/>
            <person name="Chen Y."/>
            <person name="Heitman J."/>
            <person name="Sun S."/>
            <person name="Springer D."/>
            <person name="Dromer F."/>
            <person name="Young S.K."/>
            <person name="Zeng Q."/>
            <person name="Gargeya S."/>
            <person name="Fitzgerald M."/>
            <person name="Abouelleil A."/>
            <person name="Alvarado L."/>
            <person name="Berlin A.M."/>
            <person name="Chapman S.B."/>
            <person name="Dewar J."/>
            <person name="Goldberg J."/>
            <person name="Griggs A."/>
            <person name="Gujja S."/>
            <person name="Hansen M."/>
            <person name="Howarth C."/>
            <person name="Imamovic A."/>
            <person name="Larimer J."/>
            <person name="McCowan C."/>
            <person name="Murphy C."/>
            <person name="Pearson M."/>
            <person name="Priest M."/>
            <person name="Roberts A."/>
            <person name="Saif S."/>
            <person name="Shea T."/>
            <person name="Sykes S."/>
            <person name="Wortman J."/>
            <person name="Nusbaum C."/>
            <person name="Birren B."/>
        </authorList>
    </citation>
    <scope>NUCLEOTIDE SEQUENCE [LARGE SCALE GENOMIC DNA]</scope>
    <source>
        <strain evidence="4">CBS 10117</strain>
    </source>
</reference>
<evidence type="ECO:0000313" key="4">
    <source>
        <dbReference type="EMBL" id="OBR83344.1"/>
    </source>
</evidence>
<feature type="coiled-coil region" evidence="1">
    <location>
        <begin position="411"/>
        <end position="438"/>
    </location>
</feature>
<evidence type="ECO:0000313" key="6">
    <source>
        <dbReference type="Proteomes" id="UP000078595"/>
    </source>
</evidence>
<feature type="compositionally biased region" description="Basic residues" evidence="2">
    <location>
        <begin position="701"/>
        <end position="711"/>
    </location>
</feature>
<feature type="region of interest" description="Disordered" evidence="2">
    <location>
        <begin position="688"/>
        <end position="762"/>
    </location>
</feature>
<gene>
    <name evidence="4" type="ORF">I303_06909</name>
    <name evidence="5" type="ORF">I303_107504</name>
</gene>
<reference evidence="5" key="2">
    <citation type="submission" date="2013-07" db="EMBL/GenBank/DDBJ databases">
        <authorList>
            <consortium name="The Broad Institute Genome Sequencing Platform"/>
            <person name="Cuomo C."/>
            <person name="Litvintseva A."/>
            <person name="Chen Y."/>
            <person name="Heitman J."/>
            <person name="Sun S."/>
            <person name="Springer D."/>
            <person name="Dromer F."/>
            <person name="Young S.K."/>
            <person name="Zeng Q."/>
            <person name="Gargeya S."/>
            <person name="Fitzgerald M."/>
            <person name="Abouelleil A."/>
            <person name="Alvarado L."/>
            <person name="Berlin A.M."/>
            <person name="Chapman S.B."/>
            <person name="Dewar J."/>
            <person name="Goldberg J."/>
            <person name="Griggs A."/>
            <person name="Gujja S."/>
            <person name="Hansen M."/>
            <person name="Howarth C."/>
            <person name="Imamovic A."/>
            <person name="Larimer J."/>
            <person name="McCowan C."/>
            <person name="Murphy C."/>
            <person name="Pearson M."/>
            <person name="Priest M."/>
            <person name="Roberts A."/>
            <person name="Saif S."/>
            <person name="Shea T."/>
            <person name="Sykes S."/>
            <person name="Wortman J."/>
            <person name="Nusbaum C."/>
            <person name="Birren B."/>
        </authorList>
    </citation>
    <scope>NUCLEOTIDE SEQUENCE</scope>
    <source>
        <strain evidence="5">CBS 10117</strain>
    </source>
</reference>
<dbReference type="InterPro" id="IPR036420">
    <property type="entry name" value="BRCT_dom_sf"/>
</dbReference>
<dbReference type="PROSITE" id="PS50172">
    <property type="entry name" value="BRCT"/>
    <property type="match status" value="1"/>
</dbReference>
<feature type="compositionally biased region" description="Basic and acidic residues" evidence="2">
    <location>
        <begin position="1"/>
        <end position="19"/>
    </location>
</feature>
<feature type="compositionally biased region" description="Low complexity" evidence="2">
    <location>
        <begin position="86"/>
        <end position="99"/>
    </location>
</feature>
<accession>A0A1A5ZZV8</accession>
<dbReference type="Proteomes" id="UP000078595">
    <property type="component" value="Chromosome 9"/>
</dbReference>
<keyword evidence="1" id="KW-0175">Coiled coil</keyword>
<feature type="compositionally biased region" description="Basic and acidic residues" evidence="2">
    <location>
        <begin position="752"/>
        <end position="762"/>
    </location>
</feature>
<evidence type="ECO:0000259" key="3">
    <source>
        <dbReference type="PROSITE" id="PS50172"/>
    </source>
</evidence>
<dbReference type="KEGG" id="kdj:28970608"/>
<dbReference type="EMBL" id="CP144538">
    <property type="protein sequence ID" value="WWC64890.1"/>
    <property type="molecule type" value="Genomic_DNA"/>
</dbReference>
<name>A0A1A5ZZV8_9TREE</name>
<reference evidence="5" key="3">
    <citation type="submission" date="2024-02" db="EMBL/GenBank/DDBJ databases">
        <title>Comparative genomics of Cryptococcus and Kwoniella reveals pathogenesis evolution and contrasting modes of karyotype evolution via chromosome fusion or intercentromeric recombination.</title>
        <authorList>
            <person name="Coelho M.A."/>
            <person name="David-Palma M."/>
            <person name="Shea T."/>
            <person name="Bowers K."/>
            <person name="McGinley-Smith S."/>
            <person name="Mohammad A.W."/>
            <person name="Gnirke A."/>
            <person name="Yurkov A.M."/>
            <person name="Nowrousian M."/>
            <person name="Sun S."/>
            <person name="Cuomo C.A."/>
            <person name="Heitman J."/>
        </authorList>
    </citation>
    <scope>NUCLEOTIDE SEQUENCE</scope>
    <source>
        <strain evidence="5">CBS 10117</strain>
    </source>
</reference>
<feature type="domain" description="BRCT" evidence="3">
    <location>
        <begin position="577"/>
        <end position="654"/>
    </location>
</feature>
<dbReference type="GeneID" id="28970608"/>
<evidence type="ECO:0000256" key="1">
    <source>
        <dbReference type="SAM" id="Coils"/>
    </source>
</evidence>
<feature type="region of interest" description="Disordered" evidence="2">
    <location>
        <begin position="86"/>
        <end position="148"/>
    </location>
</feature>
<dbReference type="InterPro" id="IPR001357">
    <property type="entry name" value="BRCT_dom"/>
</dbReference>
<dbReference type="VEuPathDB" id="FungiDB:I303_06909"/>
<feature type="region of interest" description="Disordered" evidence="2">
    <location>
        <begin position="1"/>
        <end position="25"/>
    </location>
</feature>
<dbReference type="SUPFAM" id="SSF52113">
    <property type="entry name" value="BRCT domain"/>
    <property type="match status" value="1"/>
</dbReference>
<organism evidence="4">
    <name type="scientific">Kwoniella dejecticola CBS 10117</name>
    <dbReference type="NCBI Taxonomy" id="1296121"/>
    <lineage>
        <taxon>Eukaryota</taxon>
        <taxon>Fungi</taxon>
        <taxon>Dikarya</taxon>
        <taxon>Basidiomycota</taxon>
        <taxon>Agaricomycotina</taxon>
        <taxon>Tremellomycetes</taxon>
        <taxon>Tremellales</taxon>
        <taxon>Cryptococcaceae</taxon>
        <taxon>Kwoniella</taxon>
    </lineage>
</organism>
<keyword evidence="6" id="KW-1185">Reference proteome</keyword>
<dbReference type="AlphaFoldDB" id="A0A1A5ZZV8"/>
<evidence type="ECO:0000256" key="2">
    <source>
        <dbReference type="SAM" id="MobiDB-lite"/>
    </source>
</evidence>
<dbReference type="EMBL" id="KI894034">
    <property type="protein sequence ID" value="OBR83344.1"/>
    <property type="molecule type" value="Genomic_DNA"/>
</dbReference>
<protein>
    <recommendedName>
        <fullName evidence="3">BRCT domain-containing protein</fullName>
    </recommendedName>
</protein>
<dbReference type="OrthoDB" id="10677628at2759"/>
<feature type="region of interest" description="Disordered" evidence="2">
    <location>
        <begin position="247"/>
        <end position="338"/>
    </location>
</feature>